<organism evidence="1 2">
    <name type="scientific">Pistacia integerrima</name>
    <dbReference type="NCBI Taxonomy" id="434235"/>
    <lineage>
        <taxon>Eukaryota</taxon>
        <taxon>Viridiplantae</taxon>
        <taxon>Streptophyta</taxon>
        <taxon>Embryophyta</taxon>
        <taxon>Tracheophyta</taxon>
        <taxon>Spermatophyta</taxon>
        <taxon>Magnoliopsida</taxon>
        <taxon>eudicotyledons</taxon>
        <taxon>Gunneridae</taxon>
        <taxon>Pentapetalae</taxon>
        <taxon>rosids</taxon>
        <taxon>malvids</taxon>
        <taxon>Sapindales</taxon>
        <taxon>Anacardiaceae</taxon>
        <taxon>Pistacia</taxon>
    </lineage>
</organism>
<comment type="caution">
    <text evidence="1">The sequence shown here is derived from an EMBL/GenBank/DDBJ whole genome shotgun (WGS) entry which is preliminary data.</text>
</comment>
<protein>
    <submittedName>
        <fullName evidence="1">Uncharacterized protein</fullName>
    </submittedName>
</protein>
<name>A0ACC0X599_9ROSI</name>
<reference evidence="2" key="1">
    <citation type="journal article" date="2023" name="G3 (Bethesda)">
        <title>Genome assembly and association tests identify interacting loci associated with vigor, precocity, and sex in interspecific pistachio rootstocks.</title>
        <authorList>
            <person name="Palmer W."/>
            <person name="Jacygrad E."/>
            <person name="Sagayaradj S."/>
            <person name="Cavanaugh K."/>
            <person name="Han R."/>
            <person name="Bertier L."/>
            <person name="Beede B."/>
            <person name="Kafkas S."/>
            <person name="Golino D."/>
            <person name="Preece J."/>
            <person name="Michelmore R."/>
        </authorList>
    </citation>
    <scope>NUCLEOTIDE SEQUENCE [LARGE SCALE GENOMIC DNA]</scope>
</reference>
<dbReference type="EMBL" id="CM047749">
    <property type="protein sequence ID" value="KAJ0010717.1"/>
    <property type="molecule type" value="Genomic_DNA"/>
</dbReference>
<sequence>MNNTPAFKSLIFRVTSYLFIFYVASCREKTKMGQALQTFASGSDEKKNEEIGPLIGQCYEDFIAKTKFELMTSADFHKAVCQTIEELNKKLGSTQFRVPNTDALKAAYEKHHQGKGKSLTKEEFQRILQDVIFATGFTGFGAKDIIFYIFGLPATALLLKQRIAPRAVPNDIFIPVVTSTTVFLLAKLNKI</sequence>
<accession>A0ACC0X599</accession>
<dbReference type="Proteomes" id="UP001163603">
    <property type="component" value="Chromosome 14"/>
</dbReference>
<evidence type="ECO:0000313" key="2">
    <source>
        <dbReference type="Proteomes" id="UP001163603"/>
    </source>
</evidence>
<keyword evidence="2" id="KW-1185">Reference proteome</keyword>
<proteinExistence type="predicted"/>
<evidence type="ECO:0000313" key="1">
    <source>
        <dbReference type="EMBL" id="KAJ0010717.1"/>
    </source>
</evidence>
<gene>
    <name evidence="1" type="ORF">Pint_33328</name>
</gene>